<dbReference type="Pfam" id="PF23486">
    <property type="entry name" value="Ig_TMEM132_5th"/>
    <property type="match status" value="1"/>
</dbReference>
<dbReference type="InterPro" id="IPR026307">
    <property type="entry name" value="TMEM132"/>
</dbReference>
<organism evidence="12">
    <name type="scientific">Thelazia callipaeda</name>
    <name type="common">Oriental eyeworm</name>
    <name type="synonym">Parasitic nematode</name>
    <dbReference type="NCBI Taxonomy" id="103827"/>
    <lineage>
        <taxon>Eukaryota</taxon>
        <taxon>Metazoa</taxon>
        <taxon>Ecdysozoa</taxon>
        <taxon>Nematoda</taxon>
        <taxon>Chromadorea</taxon>
        <taxon>Rhabditida</taxon>
        <taxon>Spirurina</taxon>
        <taxon>Spiruromorpha</taxon>
        <taxon>Thelazioidea</taxon>
        <taxon>Thelaziidae</taxon>
        <taxon>Thelazia</taxon>
    </lineage>
</organism>
<evidence type="ECO:0000259" key="7">
    <source>
        <dbReference type="Pfam" id="PF16070"/>
    </source>
</evidence>
<dbReference type="InterPro" id="IPR055423">
    <property type="entry name" value="Ig_TMEM132_5th"/>
</dbReference>
<reference evidence="12" key="1">
    <citation type="submission" date="2017-02" db="UniProtKB">
        <authorList>
            <consortium name="WormBaseParasite"/>
        </authorList>
    </citation>
    <scope>IDENTIFICATION</scope>
</reference>
<evidence type="ECO:0000313" key="12">
    <source>
        <dbReference type="WBParaSite" id="TCLT_0000106801-mRNA-1"/>
    </source>
</evidence>
<dbReference type="Pfam" id="PF16070">
    <property type="entry name" value="Ig_TMEM132_4th"/>
    <property type="match status" value="1"/>
</dbReference>
<dbReference type="EMBL" id="UYYF01000113">
    <property type="protein sequence ID" value="VDM96307.1"/>
    <property type="molecule type" value="Genomic_DNA"/>
</dbReference>
<evidence type="ECO:0000256" key="3">
    <source>
        <dbReference type="ARBA" id="ARBA00022692"/>
    </source>
</evidence>
<dbReference type="STRING" id="103827.A0A0N5CLS1"/>
<dbReference type="InterPro" id="IPR055424">
    <property type="entry name" value="Ig_TMEM132_6th"/>
</dbReference>
<evidence type="ECO:0000313" key="11">
    <source>
        <dbReference type="Proteomes" id="UP000276776"/>
    </source>
</evidence>
<dbReference type="PANTHER" id="PTHR13388">
    <property type="entry name" value="DETONATOR, ISOFORM E"/>
    <property type="match status" value="1"/>
</dbReference>
<evidence type="ECO:0000256" key="6">
    <source>
        <dbReference type="SAM" id="Phobius"/>
    </source>
</evidence>
<keyword evidence="11" id="KW-1185">Reference proteome</keyword>
<proteinExistence type="inferred from homology"/>
<comment type="similarity">
    <text evidence="2">Belongs to the TMEM132 family.</text>
</comment>
<evidence type="ECO:0000256" key="5">
    <source>
        <dbReference type="ARBA" id="ARBA00023136"/>
    </source>
</evidence>
<feature type="transmembrane region" description="Helical" evidence="6">
    <location>
        <begin position="726"/>
        <end position="745"/>
    </location>
</feature>
<evidence type="ECO:0000256" key="1">
    <source>
        <dbReference type="ARBA" id="ARBA00004479"/>
    </source>
</evidence>
<reference evidence="10 11" key="2">
    <citation type="submission" date="2018-11" db="EMBL/GenBank/DDBJ databases">
        <authorList>
            <consortium name="Pathogen Informatics"/>
        </authorList>
    </citation>
    <scope>NUCLEOTIDE SEQUENCE [LARGE SCALE GENOMIC DNA]</scope>
</reference>
<evidence type="ECO:0000256" key="4">
    <source>
        <dbReference type="ARBA" id="ARBA00022989"/>
    </source>
</evidence>
<keyword evidence="5 6" id="KW-0472">Membrane</keyword>
<protein>
    <submittedName>
        <fullName evidence="12">TMEM132 domain-containing protein</fullName>
    </submittedName>
</protein>
<dbReference type="InterPro" id="IPR031437">
    <property type="entry name" value="Ig_TMEM132_4th"/>
</dbReference>
<evidence type="ECO:0000313" key="10">
    <source>
        <dbReference type="EMBL" id="VDM96307.1"/>
    </source>
</evidence>
<sequence>MQDGCPSRLSSIVGTQSGRRHVLALDRIRRLECAVMIKIASNIISLEKPFVDFVAVSDISILSHLRQSLCITTQLAFSTSTTASMSCIISPYDSVHHSCLLRIIVPYSWFPINNDQNQVITLVHKVDKECGEQQAESHRTKLTLLSPFANYKSYDIDKQSSVLHLRLLSPTNFTFACDSLSTLLLYLNYSGENEMVLNAIEIKVWLNNRFKIINVTSANIKLWKVEMEKPVSSSDSLIIITSKRLPIISSNDYSQRFDGYLMMMLVKVKSVAESESESHPNKMDDDLINVHWEVQYDIEGKSSNTSKMGSHRTTTKFRIYSDFVYSIVPMIKGENVINTAVLSGKQTAVPMRIFSVTEGGHLEDVTSNSHCLSAESRVLKASPTCSSIYVDGSELRGMGKVKIHVHFETLTTSIEITVWYPRFPITVWISDPVLNAVKDWQIAVWKWLPSRRRREARQFGCTNKYQQAEVRILASYYIGDKDTGERIYLSGDRDILFDVTSLTVNHVHSTNLGVAVVLPRQDRIFVIANHPGSARITVRSNIPSIDYGSAPIVVTEDVVTVRRLVVEGVVDIALDIERIPKRLDKYVVSTFIQNTLTRKYQHATIVCRLYFSDEQALELNDIPSDQYVLQTWTSDDQAVALNHGPNGQNTELIVLQNAKNVLLSVSLHSPTQCRELDSRALIQIDYPVQIEFNERKKLATTPTAFFYNSSTKLESEDDSGNWNSQVLLGLIILLAALIGIVHAIGSRARRPLNKGYEKLVLPILTRLSSSSSCGKDENSQEWVWLSKAEIDSCSINSRYSQKSTIDAAENSSHASNGSTQRSISYRGSEISVFISPQPAVAINLDSLGRHTTSWRGRPKTKLTRNAMIDNSSSEHNLSKYSNANSSGYGFVPVNCAAYEKSPRCKKGVLEASVPQQICWRQMNRNFSHDSISETDEIRETLA</sequence>
<dbReference type="Pfam" id="PF23487">
    <property type="entry name" value="Ig_TMEM132_6th"/>
    <property type="match status" value="1"/>
</dbReference>
<feature type="domain" description="Transmembrane protein family 132 fourth" evidence="7">
    <location>
        <begin position="327"/>
        <end position="422"/>
    </location>
</feature>
<keyword evidence="4 6" id="KW-1133">Transmembrane helix</keyword>
<dbReference type="Proteomes" id="UP000276776">
    <property type="component" value="Unassembled WGS sequence"/>
</dbReference>
<comment type="subcellular location">
    <subcellularLocation>
        <location evidence="1">Membrane</location>
        <topology evidence="1">Single-pass type I membrane protein</topology>
    </subcellularLocation>
</comment>
<gene>
    <name evidence="10" type="ORF">TCLT_LOCUS1069</name>
</gene>
<feature type="domain" description="Transmembrane protein TMEM132 fifth" evidence="8">
    <location>
        <begin position="427"/>
        <end position="559"/>
    </location>
</feature>
<feature type="domain" description="Transmembrane protein TMEM132 sixth" evidence="9">
    <location>
        <begin position="560"/>
        <end position="674"/>
    </location>
</feature>
<evidence type="ECO:0000259" key="8">
    <source>
        <dbReference type="Pfam" id="PF23486"/>
    </source>
</evidence>
<name>A0A0N5CLS1_THECL</name>
<dbReference type="AlphaFoldDB" id="A0A0N5CLS1"/>
<dbReference type="WBParaSite" id="TCLT_0000106801-mRNA-1">
    <property type="protein sequence ID" value="TCLT_0000106801-mRNA-1"/>
    <property type="gene ID" value="TCLT_0000106801"/>
</dbReference>
<dbReference type="OMA" id="DWQIAVW"/>
<dbReference type="OrthoDB" id="10026202at2759"/>
<dbReference type="GO" id="GO:0016020">
    <property type="term" value="C:membrane"/>
    <property type="evidence" value="ECO:0007669"/>
    <property type="project" value="UniProtKB-SubCell"/>
</dbReference>
<evidence type="ECO:0000259" key="9">
    <source>
        <dbReference type="Pfam" id="PF23487"/>
    </source>
</evidence>
<accession>A0A0N5CLS1</accession>
<dbReference type="PANTHER" id="PTHR13388:SF11">
    <property type="entry name" value="DETONATOR, ISOFORM E"/>
    <property type="match status" value="1"/>
</dbReference>
<evidence type="ECO:0000256" key="2">
    <source>
        <dbReference type="ARBA" id="ARBA00006166"/>
    </source>
</evidence>
<keyword evidence="3 6" id="KW-0812">Transmembrane</keyword>